<comment type="caution">
    <text evidence="9">The sequence shown here is derived from an EMBL/GenBank/DDBJ whole genome shotgun (WGS) entry which is preliminary data.</text>
</comment>
<evidence type="ECO:0008006" key="11">
    <source>
        <dbReference type="Google" id="ProtNLM"/>
    </source>
</evidence>
<dbReference type="GO" id="GO:0022857">
    <property type="term" value="F:transmembrane transporter activity"/>
    <property type="evidence" value="ECO:0007669"/>
    <property type="project" value="InterPro"/>
</dbReference>
<dbReference type="GO" id="GO:0005886">
    <property type="term" value="C:plasma membrane"/>
    <property type="evidence" value="ECO:0007669"/>
    <property type="project" value="TreeGrafter"/>
</dbReference>
<evidence type="ECO:0000256" key="1">
    <source>
        <dbReference type="ARBA" id="ARBA00004141"/>
    </source>
</evidence>
<comment type="similarity">
    <text evidence="2 7">Belongs to the purine-cytosine permease (2.A.39) family.</text>
</comment>
<proteinExistence type="inferred from homology"/>
<dbReference type="Gene3D" id="1.10.4160.10">
    <property type="entry name" value="Hydantoin permease"/>
    <property type="match status" value="1"/>
</dbReference>
<dbReference type="PANTHER" id="PTHR31806">
    <property type="entry name" value="PURINE-CYTOSINE PERMEASE FCY2-RELATED"/>
    <property type="match status" value="1"/>
</dbReference>
<feature type="transmembrane region" description="Helical" evidence="8">
    <location>
        <begin position="169"/>
        <end position="190"/>
    </location>
</feature>
<dbReference type="InterPro" id="IPR026030">
    <property type="entry name" value="Pur-cyt_permease_Fcy2/21/22"/>
</dbReference>
<evidence type="ECO:0000256" key="6">
    <source>
        <dbReference type="ARBA" id="ARBA00023136"/>
    </source>
</evidence>
<reference evidence="9 10" key="1">
    <citation type="submission" date="2016-11" db="EMBL/GenBank/DDBJ databases">
        <title>Comparative genomics of Acidibacillus ferroxidans species.</title>
        <authorList>
            <person name="Oliveira G."/>
            <person name="Nunes G."/>
            <person name="Oliveira R."/>
            <person name="Araujo F."/>
            <person name="Salim A."/>
            <person name="Scholte L."/>
            <person name="Morais D."/>
            <person name="Nancucheo I."/>
            <person name="Johnson D.B."/>
            <person name="Grail B."/>
            <person name="Bittencourt J."/>
            <person name="Valadares R."/>
        </authorList>
    </citation>
    <scope>NUCLEOTIDE SEQUENCE [LARGE SCALE GENOMIC DNA]</scope>
    <source>
        <strain evidence="9 10">Y002</strain>
    </source>
</reference>
<organism evidence="9 10">
    <name type="scientific">Sulfoacidibacillus thermotolerans</name>
    <name type="common">Acidibacillus sulfuroxidans</name>
    <dbReference type="NCBI Taxonomy" id="1765684"/>
    <lineage>
        <taxon>Bacteria</taxon>
        <taxon>Bacillati</taxon>
        <taxon>Bacillota</taxon>
        <taxon>Bacilli</taxon>
        <taxon>Bacillales</taxon>
        <taxon>Alicyclobacillaceae</taxon>
        <taxon>Sulfoacidibacillus</taxon>
    </lineage>
</organism>
<dbReference type="InterPro" id="IPR001248">
    <property type="entry name" value="Pur-cyt_permease"/>
</dbReference>
<feature type="transmembrane region" description="Helical" evidence="8">
    <location>
        <begin position="332"/>
        <end position="349"/>
    </location>
</feature>
<feature type="transmembrane region" description="Helical" evidence="8">
    <location>
        <begin position="32"/>
        <end position="56"/>
    </location>
</feature>
<accession>A0A2U3DA60</accession>
<feature type="transmembrane region" description="Helical" evidence="8">
    <location>
        <begin position="143"/>
        <end position="162"/>
    </location>
</feature>
<evidence type="ECO:0000256" key="4">
    <source>
        <dbReference type="ARBA" id="ARBA00022692"/>
    </source>
</evidence>
<evidence type="ECO:0000256" key="2">
    <source>
        <dbReference type="ARBA" id="ARBA00008974"/>
    </source>
</evidence>
<feature type="transmembrane region" description="Helical" evidence="8">
    <location>
        <begin position="245"/>
        <end position="268"/>
    </location>
</feature>
<evidence type="ECO:0000313" key="10">
    <source>
        <dbReference type="Proteomes" id="UP000245380"/>
    </source>
</evidence>
<feature type="transmembrane region" description="Helical" evidence="8">
    <location>
        <begin position="408"/>
        <end position="426"/>
    </location>
</feature>
<feature type="transmembrane region" description="Helical" evidence="8">
    <location>
        <begin position="288"/>
        <end position="311"/>
    </location>
</feature>
<dbReference type="Pfam" id="PF02133">
    <property type="entry name" value="Transp_cyt_pur"/>
    <property type="match status" value="1"/>
</dbReference>
<evidence type="ECO:0000256" key="3">
    <source>
        <dbReference type="ARBA" id="ARBA00022448"/>
    </source>
</evidence>
<evidence type="ECO:0000256" key="7">
    <source>
        <dbReference type="PIRNR" id="PIRNR002744"/>
    </source>
</evidence>
<feature type="transmembrane region" description="Helical" evidence="8">
    <location>
        <begin position="103"/>
        <end position="131"/>
    </location>
</feature>
<keyword evidence="4 8" id="KW-0812">Transmembrane</keyword>
<keyword evidence="6 7" id="KW-0472">Membrane</keyword>
<keyword evidence="5 8" id="KW-1133">Transmembrane helix</keyword>
<sequence>MQIQGNERWKIEQYGIDPIPYHARQDRPMDLFWVWFAANIGILGILYGGVIIGYHLSFLQSLLAAFIGAASFLIVGILSVAGKQRHAPMFILSQSVFGARGNLFPATVGWVNLLGWEAVTVVTGTLSLAALLQDIFVRANPTYLDLFAVTLFSACVIVLGLLGQATLLLVQKVATFVFGSLILIVMLFLLQHGIPWKSLLEMPTGNWLQGFLPAVATIAAGTSISWGLVAADYSRYQASHVRSRTLVLAVTLGGSIPLFILMTIGIILCARDPQLVMSSNPIAAIGSLLPQWMVIPYLLAAVGGLIAEADLSLYSSGLTLLAIGVPFKRYKTIWIDAAVMLGVTIYILFFKQNFLGPFTSFLTFTGISLAAWEAVFITDQWLVRREDPDVLRIDGTLKKQNPSFFRTLHRYAFISWLAGLIIGSLFTTSTFFQGPFANGVFATSSLGILITALVSGSFYFLLLVIQRGNWGR</sequence>
<dbReference type="OrthoDB" id="9809167at2"/>
<feature type="transmembrane region" description="Helical" evidence="8">
    <location>
        <begin position="446"/>
        <end position="465"/>
    </location>
</feature>
<dbReference type="PIRSF" id="PIRSF002744">
    <property type="entry name" value="Pur-cyt_permease"/>
    <property type="match status" value="1"/>
</dbReference>
<dbReference type="PANTHER" id="PTHR31806:SF1">
    <property type="entry name" value="PURINE-CYTOSINE PERMEASE FCY2-RELATED"/>
    <property type="match status" value="1"/>
</dbReference>
<feature type="transmembrane region" description="Helical" evidence="8">
    <location>
        <begin position="355"/>
        <end position="376"/>
    </location>
</feature>
<comment type="subcellular location">
    <subcellularLocation>
        <location evidence="1">Membrane</location>
        <topology evidence="1">Multi-pass membrane protein</topology>
    </subcellularLocation>
</comment>
<keyword evidence="3 7" id="KW-0813">Transport</keyword>
<dbReference type="RefSeq" id="WP_109429947.1">
    <property type="nucleotide sequence ID" value="NZ_MPDK01000005.1"/>
</dbReference>
<dbReference type="EMBL" id="MPDK01000005">
    <property type="protein sequence ID" value="PWI58161.1"/>
    <property type="molecule type" value="Genomic_DNA"/>
</dbReference>
<name>A0A2U3DA60_SULT2</name>
<dbReference type="AlphaFoldDB" id="A0A2U3DA60"/>
<gene>
    <name evidence="9" type="ORF">BM613_04275</name>
</gene>
<feature type="transmembrane region" description="Helical" evidence="8">
    <location>
        <begin position="210"/>
        <end position="233"/>
    </location>
</feature>
<evidence type="ECO:0000256" key="8">
    <source>
        <dbReference type="SAM" id="Phobius"/>
    </source>
</evidence>
<evidence type="ECO:0000256" key="5">
    <source>
        <dbReference type="ARBA" id="ARBA00022989"/>
    </source>
</evidence>
<feature type="transmembrane region" description="Helical" evidence="8">
    <location>
        <begin position="62"/>
        <end position="82"/>
    </location>
</feature>
<evidence type="ECO:0000313" key="9">
    <source>
        <dbReference type="EMBL" id="PWI58161.1"/>
    </source>
</evidence>
<protein>
    <recommendedName>
        <fullName evidence="11">Allantoin permease</fullName>
    </recommendedName>
</protein>
<keyword evidence="10" id="KW-1185">Reference proteome</keyword>
<dbReference type="Proteomes" id="UP000245380">
    <property type="component" value="Unassembled WGS sequence"/>
</dbReference>